<proteinExistence type="predicted"/>
<evidence type="ECO:0000259" key="1">
    <source>
        <dbReference type="Pfam" id="PF02470"/>
    </source>
</evidence>
<dbReference type="Pfam" id="PF02470">
    <property type="entry name" value="MlaD"/>
    <property type="match status" value="1"/>
</dbReference>
<dbReference type="AlphaFoldDB" id="A0A5B8FHZ8"/>
<dbReference type="PANTHER" id="PTHR33371:SF4">
    <property type="entry name" value="INTERMEMBRANE PHOSPHOLIPID TRANSPORT SYSTEM BINDING PROTEIN MLAD"/>
    <property type="match status" value="1"/>
</dbReference>
<dbReference type="GO" id="GO:0005543">
    <property type="term" value="F:phospholipid binding"/>
    <property type="evidence" value="ECO:0007669"/>
    <property type="project" value="TreeGrafter"/>
</dbReference>
<accession>A0A5B8FHZ8</accession>
<organism evidence="2 3">
    <name type="scientific">Paroceanicella profunda</name>
    <dbReference type="NCBI Taxonomy" id="2579971"/>
    <lineage>
        <taxon>Bacteria</taxon>
        <taxon>Pseudomonadati</taxon>
        <taxon>Pseudomonadota</taxon>
        <taxon>Alphaproteobacteria</taxon>
        <taxon>Rhodobacterales</taxon>
        <taxon>Paracoccaceae</taxon>
        <taxon>Paroceanicella</taxon>
    </lineage>
</organism>
<reference evidence="2 3" key="1">
    <citation type="submission" date="2019-06" db="EMBL/GenBank/DDBJ databases">
        <title>Genome sequence of Rhodobacteraceae bacterium D4M1.</title>
        <authorList>
            <person name="Cao J."/>
        </authorList>
    </citation>
    <scope>NUCLEOTIDE SEQUENCE [LARGE SCALE GENOMIC DNA]</scope>
    <source>
        <strain evidence="2 3">D4M1</strain>
    </source>
</reference>
<protein>
    <submittedName>
        <fullName evidence="2">Outer membrane lipid asymmetry maintenance protein MlaD</fullName>
    </submittedName>
</protein>
<name>A0A5B8FHZ8_9RHOB</name>
<dbReference type="NCBIfam" id="TIGR04430">
    <property type="entry name" value="OM_asym_MlaD"/>
    <property type="match status" value="1"/>
</dbReference>
<dbReference type="Proteomes" id="UP000305888">
    <property type="component" value="Chromosome"/>
</dbReference>
<keyword evidence="3" id="KW-1185">Reference proteome</keyword>
<sequence length="148" mass="14830">MANSAAETLIGAVVLIAAGGFLAFAAQNADFGRGGGYEVVAKFRKAGGLNVGSDVRVSGVKVGTVTGIDLDPKTFQAVAHLSVTGDVQLPEDSDAKIDAEGILGGNYIAITPGASEFMLKPGGEITMTQGSVSLIDLLLKFGGGSSAN</sequence>
<dbReference type="InterPro" id="IPR052336">
    <property type="entry name" value="MlaD_Phospholipid_Transporter"/>
</dbReference>
<dbReference type="OrthoDB" id="7164001at2"/>
<dbReference type="GO" id="GO:0005548">
    <property type="term" value="F:phospholipid transporter activity"/>
    <property type="evidence" value="ECO:0007669"/>
    <property type="project" value="TreeGrafter"/>
</dbReference>
<gene>
    <name evidence="2" type="primary">mlaD</name>
    <name evidence="2" type="ORF">FDP22_13865</name>
</gene>
<dbReference type="RefSeq" id="WP_138574542.1">
    <property type="nucleotide sequence ID" value="NZ_CP040818.1"/>
</dbReference>
<feature type="domain" description="Mce/MlaD" evidence="1">
    <location>
        <begin position="36"/>
        <end position="113"/>
    </location>
</feature>
<dbReference type="EMBL" id="CP040818">
    <property type="protein sequence ID" value="QDL92777.1"/>
    <property type="molecule type" value="Genomic_DNA"/>
</dbReference>
<evidence type="ECO:0000313" key="2">
    <source>
        <dbReference type="EMBL" id="QDL92777.1"/>
    </source>
</evidence>
<evidence type="ECO:0000313" key="3">
    <source>
        <dbReference type="Proteomes" id="UP000305888"/>
    </source>
</evidence>
<dbReference type="InterPro" id="IPR003399">
    <property type="entry name" value="Mce/MlaD"/>
</dbReference>
<dbReference type="InterPro" id="IPR030970">
    <property type="entry name" value="ABC_MlaD"/>
</dbReference>
<dbReference type="PANTHER" id="PTHR33371">
    <property type="entry name" value="INTERMEMBRANE PHOSPHOLIPID TRANSPORT SYSTEM BINDING PROTEIN MLAD-RELATED"/>
    <property type="match status" value="1"/>
</dbReference>
<dbReference type="KEGG" id="ppru:FDP22_13865"/>